<accession>A0ABN1GIS1</accession>
<comment type="caution">
    <text evidence="1">The sequence shown here is derived from an EMBL/GenBank/DDBJ whole genome shotgun (WGS) entry which is preliminary data.</text>
</comment>
<keyword evidence="2" id="KW-1185">Reference proteome</keyword>
<evidence type="ECO:0000313" key="1">
    <source>
        <dbReference type="EMBL" id="GAA0612388.1"/>
    </source>
</evidence>
<proteinExistence type="predicted"/>
<organism evidence="1 2">
    <name type="scientific">Streptomyces crystallinus</name>
    <dbReference type="NCBI Taxonomy" id="68191"/>
    <lineage>
        <taxon>Bacteria</taxon>
        <taxon>Bacillati</taxon>
        <taxon>Actinomycetota</taxon>
        <taxon>Actinomycetes</taxon>
        <taxon>Kitasatosporales</taxon>
        <taxon>Streptomycetaceae</taxon>
        <taxon>Streptomyces</taxon>
    </lineage>
</organism>
<gene>
    <name evidence="1" type="ORF">GCM10010394_47760</name>
</gene>
<name>A0ABN1GIS1_9ACTN</name>
<sequence length="56" mass="6063">MVLDFVCTHIARLPDGADSLGALSGFQRHRPCTIVLDNASLHHAQLFKGRPPSTPP</sequence>
<evidence type="ECO:0000313" key="2">
    <source>
        <dbReference type="Proteomes" id="UP001500668"/>
    </source>
</evidence>
<protein>
    <recommendedName>
        <fullName evidence="3">Tc1-like transposase DDE domain-containing protein</fullName>
    </recommendedName>
</protein>
<dbReference type="EMBL" id="BAAACA010000034">
    <property type="protein sequence ID" value="GAA0612388.1"/>
    <property type="molecule type" value="Genomic_DNA"/>
</dbReference>
<reference evidence="1 2" key="1">
    <citation type="journal article" date="2019" name="Int. J. Syst. Evol. Microbiol.">
        <title>The Global Catalogue of Microorganisms (GCM) 10K type strain sequencing project: providing services to taxonomists for standard genome sequencing and annotation.</title>
        <authorList>
            <consortium name="The Broad Institute Genomics Platform"/>
            <consortium name="The Broad Institute Genome Sequencing Center for Infectious Disease"/>
            <person name="Wu L."/>
            <person name="Ma J."/>
        </authorList>
    </citation>
    <scope>NUCLEOTIDE SEQUENCE [LARGE SCALE GENOMIC DNA]</scope>
    <source>
        <strain evidence="1 2">JCM 5067</strain>
    </source>
</reference>
<dbReference type="Proteomes" id="UP001500668">
    <property type="component" value="Unassembled WGS sequence"/>
</dbReference>
<evidence type="ECO:0008006" key="3">
    <source>
        <dbReference type="Google" id="ProtNLM"/>
    </source>
</evidence>